<comment type="caution">
    <text evidence="4">The sequence shown here is derived from an EMBL/GenBank/DDBJ whole genome shotgun (WGS) entry which is preliminary data.</text>
</comment>
<dbReference type="CDD" id="cd02801">
    <property type="entry name" value="DUS_like_FMN"/>
    <property type="match status" value="1"/>
</dbReference>
<dbReference type="GO" id="GO:0017150">
    <property type="term" value="F:tRNA dihydrouridine synthase activity"/>
    <property type="evidence" value="ECO:0007669"/>
    <property type="project" value="TreeGrafter"/>
</dbReference>
<accession>A0A8J2WVP3</accession>
<gene>
    <name evidence="4" type="ORF">PECAL_3P01270</name>
</gene>
<proteinExistence type="predicted"/>
<dbReference type="PANTHER" id="PTHR11082">
    <property type="entry name" value="TRNA-DIHYDROURIDINE SYNTHASE"/>
    <property type="match status" value="1"/>
</dbReference>
<reference evidence="4" key="1">
    <citation type="submission" date="2021-11" db="EMBL/GenBank/DDBJ databases">
        <authorList>
            <consortium name="Genoscope - CEA"/>
            <person name="William W."/>
        </authorList>
    </citation>
    <scope>NUCLEOTIDE SEQUENCE</scope>
</reference>
<dbReference type="Pfam" id="PF01207">
    <property type="entry name" value="Dus"/>
    <property type="match status" value="1"/>
</dbReference>
<dbReference type="Proteomes" id="UP000789595">
    <property type="component" value="Unassembled WGS sequence"/>
</dbReference>
<dbReference type="InterPro" id="IPR035587">
    <property type="entry name" value="DUS-like_FMN-bd"/>
</dbReference>
<organism evidence="4 5">
    <name type="scientific">Pelagomonas calceolata</name>
    <dbReference type="NCBI Taxonomy" id="35677"/>
    <lineage>
        <taxon>Eukaryota</taxon>
        <taxon>Sar</taxon>
        <taxon>Stramenopiles</taxon>
        <taxon>Ochrophyta</taxon>
        <taxon>Pelagophyceae</taxon>
        <taxon>Pelagomonadales</taxon>
        <taxon>Pelagomonadaceae</taxon>
        <taxon>Pelagomonas</taxon>
    </lineage>
</organism>
<dbReference type="SUPFAM" id="SSF51395">
    <property type="entry name" value="FMN-linked oxidoreductases"/>
    <property type="match status" value="1"/>
</dbReference>
<dbReference type="Gene3D" id="3.20.20.70">
    <property type="entry name" value="Aldolase class I"/>
    <property type="match status" value="1"/>
</dbReference>
<evidence type="ECO:0000313" key="4">
    <source>
        <dbReference type="EMBL" id="CAH0370252.1"/>
    </source>
</evidence>
<keyword evidence="1" id="KW-0521">NADP</keyword>
<name>A0A8J2WVP3_9STRA</name>
<evidence type="ECO:0000256" key="1">
    <source>
        <dbReference type="ARBA" id="ARBA00022857"/>
    </source>
</evidence>
<dbReference type="AlphaFoldDB" id="A0A8J2WVP3"/>
<evidence type="ECO:0000313" key="5">
    <source>
        <dbReference type="Proteomes" id="UP000789595"/>
    </source>
</evidence>
<dbReference type="PANTHER" id="PTHR11082:SF5">
    <property type="entry name" value="TRNA-DIHYDROURIDINE(16_17) SYNTHASE [NAD(P)(+)]-LIKE"/>
    <property type="match status" value="1"/>
</dbReference>
<dbReference type="EMBL" id="CAKKNE010000003">
    <property type="protein sequence ID" value="CAH0370252.1"/>
    <property type="molecule type" value="Genomic_DNA"/>
</dbReference>
<dbReference type="InterPro" id="IPR013785">
    <property type="entry name" value="Aldolase_TIM"/>
</dbReference>
<evidence type="ECO:0000256" key="2">
    <source>
        <dbReference type="ARBA" id="ARBA00023027"/>
    </source>
</evidence>
<feature type="domain" description="DUS-like FMN-binding" evidence="3">
    <location>
        <begin position="51"/>
        <end position="284"/>
    </location>
</feature>
<keyword evidence="2" id="KW-0520">NAD</keyword>
<protein>
    <recommendedName>
        <fullName evidence="3">DUS-like FMN-binding domain-containing protein</fullName>
    </recommendedName>
</protein>
<dbReference type="OrthoDB" id="272303at2759"/>
<keyword evidence="5" id="KW-1185">Reference proteome</keyword>
<sequence>MAALVQDLSRIDLEGTKRSKDDAPLCRTPVIKRNEVAWRWYESIGAPKLFVAPLVGYSEPAFRLLCRSYGADIASTPMIDAAGYVASERYRNEFAFTGGSEDRPLTTQLGGSEPESLAAAAALVAPFCDAVELNMGCPQRCAKKNGSGAFLMEDLARATRCIAAMRSAVDAHNASAQTRVATVVKIRCFDDVPRTVALAQALEAAGAEMITVHGRTRHAGGGRRTAAQLANWAWIRAVKESVGIPCISNGNIRHSEDVRDCFAATGCDGIMSGVGALRRPRLVFAGARGGRNQVAARYCTHALATRAAPRQAHSHLCGKLALTAPAAVRDLRDLIDSLDVSGPETDRSRATLSTIRDALLARPDDDDADDDLDGETPIAADGWTKVWRDKRL</sequence>
<evidence type="ECO:0000259" key="3">
    <source>
        <dbReference type="Pfam" id="PF01207"/>
    </source>
</evidence>